<dbReference type="EMBL" id="FOTJ01000004">
    <property type="protein sequence ID" value="SFL28841.1"/>
    <property type="molecule type" value="Genomic_DNA"/>
</dbReference>
<keyword evidence="1" id="KW-0472">Membrane</keyword>
<gene>
    <name evidence="2" type="ORF">SAMN05216438_1048</name>
</gene>
<evidence type="ECO:0000256" key="1">
    <source>
        <dbReference type="SAM" id="Phobius"/>
    </source>
</evidence>
<reference evidence="2 3" key="1">
    <citation type="submission" date="2016-10" db="EMBL/GenBank/DDBJ databases">
        <authorList>
            <person name="de Groot N.N."/>
        </authorList>
    </citation>
    <scope>NUCLEOTIDE SEQUENCE [LARGE SCALE GENOMIC DNA]</scope>
    <source>
        <strain evidence="2 3">M79</strain>
    </source>
</reference>
<feature type="transmembrane region" description="Helical" evidence="1">
    <location>
        <begin position="6"/>
        <end position="29"/>
    </location>
</feature>
<feature type="transmembrane region" description="Helical" evidence="1">
    <location>
        <begin position="41"/>
        <end position="61"/>
    </location>
</feature>
<dbReference type="Proteomes" id="UP000181969">
    <property type="component" value="Unassembled WGS sequence"/>
</dbReference>
<accession>A0A1I4GI29</accession>
<name>A0A1I4GI29_9LACT</name>
<organism evidence="2 3">
    <name type="scientific">Lactococcus garvieae</name>
    <dbReference type="NCBI Taxonomy" id="1363"/>
    <lineage>
        <taxon>Bacteria</taxon>
        <taxon>Bacillati</taxon>
        <taxon>Bacillota</taxon>
        <taxon>Bacilli</taxon>
        <taxon>Lactobacillales</taxon>
        <taxon>Streptococcaceae</taxon>
        <taxon>Lactococcus</taxon>
    </lineage>
</organism>
<sequence>MLPLILRAIAWSLVVLGLLISLLGIYRLFRYGDPLEIRKGVLVLLASAPLFLLAFIAPRGIQVKPQNTAPTIITQEIQNVSYAAGTNSDSTSFVVTGKGMFPIFGSDDSPAIFSMLVKDGSSYKAKQIPAEDTKIEVSKDGQSNLVTTKREGLFEHDDYTLRLPQKAIDQIKNK</sequence>
<dbReference type="AlphaFoldDB" id="A0A1I4GI29"/>
<dbReference type="RefSeq" id="WP_074750861.1">
    <property type="nucleotide sequence ID" value="NZ_FOTJ01000004.1"/>
</dbReference>
<evidence type="ECO:0000313" key="3">
    <source>
        <dbReference type="Proteomes" id="UP000181969"/>
    </source>
</evidence>
<proteinExistence type="predicted"/>
<keyword evidence="1" id="KW-1133">Transmembrane helix</keyword>
<keyword evidence="1" id="KW-0812">Transmembrane</keyword>
<evidence type="ECO:0000313" key="2">
    <source>
        <dbReference type="EMBL" id="SFL28841.1"/>
    </source>
</evidence>
<protein>
    <submittedName>
        <fullName evidence="2">Uncharacterized protein</fullName>
    </submittedName>
</protein>